<dbReference type="HOGENOM" id="CLU_010194_1_0_11"/>
<organism evidence="3 4">
    <name type="scientific">Rhodococcus opacus (strain B4)</name>
    <dbReference type="NCBI Taxonomy" id="632772"/>
    <lineage>
        <taxon>Bacteria</taxon>
        <taxon>Bacillati</taxon>
        <taxon>Actinomycetota</taxon>
        <taxon>Actinomycetes</taxon>
        <taxon>Mycobacteriales</taxon>
        <taxon>Nocardiaceae</taxon>
        <taxon>Rhodococcus</taxon>
    </lineage>
</organism>
<keyword evidence="3" id="KW-0614">Plasmid</keyword>
<evidence type="ECO:0000313" key="3">
    <source>
        <dbReference type="EMBL" id="BAH47112.1"/>
    </source>
</evidence>
<dbReference type="CDD" id="cd05233">
    <property type="entry name" value="SDR_c"/>
    <property type="match status" value="1"/>
</dbReference>
<dbReference type="GO" id="GO:0016491">
    <property type="term" value="F:oxidoreductase activity"/>
    <property type="evidence" value="ECO:0007669"/>
    <property type="project" value="UniProtKB-KW"/>
</dbReference>
<proteinExistence type="inferred from homology"/>
<dbReference type="KEGG" id="rop:ROP_pROB02-00990"/>
<dbReference type="PANTHER" id="PTHR24321:SF8">
    <property type="entry name" value="ESTRADIOL 17-BETA-DEHYDROGENASE 8-RELATED"/>
    <property type="match status" value="1"/>
</dbReference>
<dbReference type="PATRIC" id="fig|632772.20.peg.8476"/>
<dbReference type="PRINTS" id="PR00081">
    <property type="entry name" value="GDHRDH"/>
</dbReference>
<dbReference type="AlphaFoldDB" id="C1BDQ9"/>
<evidence type="ECO:0000256" key="1">
    <source>
        <dbReference type="ARBA" id="ARBA00006484"/>
    </source>
</evidence>
<dbReference type="FunFam" id="3.40.50.720:FF:000084">
    <property type="entry name" value="Short-chain dehydrogenase reductase"/>
    <property type="match status" value="1"/>
</dbReference>
<comment type="similarity">
    <text evidence="1">Belongs to the short-chain dehydrogenases/reductases (SDR) family.</text>
</comment>
<dbReference type="Proteomes" id="UP000002212">
    <property type="component" value="Plasmid pROB02"/>
</dbReference>
<dbReference type="SUPFAM" id="SSF51735">
    <property type="entry name" value="NAD(P)-binding Rossmann-fold domains"/>
    <property type="match status" value="1"/>
</dbReference>
<dbReference type="PRINTS" id="PR00080">
    <property type="entry name" value="SDRFAMILY"/>
</dbReference>
<dbReference type="InterPro" id="IPR020904">
    <property type="entry name" value="Sc_DH/Rdtase_CS"/>
</dbReference>
<dbReference type="InterPro" id="IPR036291">
    <property type="entry name" value="NAD(P)-bd_dom_sf"/>
</dbReference>
<evidence type="ECO:0000313" key="4">
    <source>
        <dbReference type="Proteomes" id="UP000002212"/>
    </source>
</evidence>
<dbReference type="InterPro" id="IPR002347">
    <property type="entry name" value="SDR_fam"/>
</dbReference>
<evidence type="ECO:0000256" key="2">
    <source>
        <dbReference type="ARBA" id="ARBA00023002"/>
    </source>
</evidence>
<accession>C1BDQ9</accession>
<geneLocation type="plasmid" evidence="3 4">
    <name>pROB02</name>
</geneLocation>
<dbReference type="PANTHER" id="PTHR24321">
    <property type="entry name" value="DEHYDROGENASES, SHORT CHAIN"/>
    <property type="match status" value="1"/>
</dbReference>
<name>C1BDQ9_RHOOB</name>
<dbReference type="OrthoDB" id="7064009at2"/>
<keyword evidence="2" id="KW-0560">Oxidoreductase</keyword>
<dbReference type="Gene3D" id="3.40.50.720">
    <property type="entry name" value="NAD(P)-binding Rossmann-like Domain"/>
    <property type="match status" value="1"/>
</dbReference>
<reference evidence="3 4" key="1">
    <citation type="journal article" date="2005" name="J. Biosci. Bioeng.">
        <title>Isolation and characterization of benzene-tolerant Rhodococcus opacus strains.</title>
        <authorList>
            <person name="Na K.S."/>
            <person name="Kuroda A."/>
            <person name="Takiguchi N."/>
            <person name="Ikeda T."/>
            <person name="Ohtake H."/>
            <person name="Kato J."/>
        </authorList>
    </citation>
    <scope>NUCLEOTIDE SEQUENCE [LARGE SCALE GENOMIC DNA]</scope>
    <source>
        <strain evidence="3 4">B4</strain>
        <plasmid evidence="3">pROB02</plasmid>
    </source>
</reference>
<dbReference type="PROSITE" id="PS00061">
    <property type="entry name" value="ADH_SHORT"/>
    <property type="match status" value="1"/>
</dbReference>
<dbReference type="EMBL" id="AP011117">
    <property type="protein sequence ID" value="BAH47112.1"/>
    <property type="molecule type" value="Genomic_DNA"/>
</dbReference>
<dbReference type="Pfam" id="PF13561">
    <property type="entry name" value="adh_short_C2"/>
    <property type="match status" value="1"/>
</dbReference>
<protein>
    <submittedName>
        <fullName evidence="3">Oxidoreductase</fullName>
    </submittedName>
</protein>
<reference evidence="3 4" key="2">
    <citation type="submission" date="2009-03" db="EMBL/GenBank/DDBJ databases">
        <title>Comparison of the complete genome sequences of Rhodococcus erythropolis PR4 and Rhodococcus opacus B4.</title>
        <authorList>
            <person name="Takarada H."/>
            <person name="Sekine M."/>
            <person name="Hosoyama A."/>
            <person name="Yamada R."/>
            <person name="Fujisawa T."/>
            <person name="Omata S."/>
            <person name="Shimizu A."/>
            <person name="Tsukatani N."/>
            <person name="Tanikawa S."/>
            <person name="Fujita N."/>
            <person name="Harayama S."/>
        </authorList>
    </citation>
    <scope>NUCLEOTIDE SEQUENCE [LARGE SCALE GENOMIC DNA]</scope>
    <source>
        <strain evidence="3 4">B4</strain>
        <plasmid evidence="3 4">pROB02</plasmid>
    </source>
</reference>
<sequence>MPTNPYKSLDLTDKSLIVTGAGSGIGRASAQLFAARGANVMVADINEQNAKETAEQIKSGGGRVEYLRIDVSVEEEVEALVHTTVEKFGGLHGAFNNAGIGPQSPLHETSAEDWYRTLGINLTGVFFCLKHEIGYLLQHGGGSIVNTASLAGYKAVPGMPAYVSSKHGVVGLTRAASLDYASQGIRVNVILPGTIATPMLDSVLHDPVLAKSLAEGQPIGHVGNSIDIAEQAAWLLSDASAFSTGSLFFVDGGSSGV</sequence>
<gene>
    <name evidence="3" type="ordered locus">ROP_pROB02-00990</name>
</gene>